<evidence type="ECO:0000313" key="1">
    <source>
        <dbReference type="EMBL" id="CAD7702933.1"/>
    </source>
</evidence>
<protein>
    <recommendedName>
        <fullName evidence="3">MPN domain-containing protein</fullName>
    </recommendedName>
</protein>
<dbReference type="Proteomes" id="UP000708148">
    <property type="component" value="Unassembled WGS sequence"/>
</dbReference>
<organism evidence="1 2">
    <name type="scientific">Ostreobium quekettii</name>
    <dbReference type="NCBI Taxonomy" id="121088"/>
    <lineage>
        <taxon>Eukaryota</taxon>
        <taxon>Viridiplantae</taxon>
        <taxon>Chlorophyta</taxon>
        <taxon>core chlorophytes</taxon>
        <taxon>Ulvophyceae</taxon>
        <taxon>TCBD clade</taxon>
        <taxon>Bryopsidales</taxon>
        <taxon>Ostreobineae</taxon>
        <taxon>Ostreobiaceae</taxon>
        <taxon>Ostreobium</taxon>
    </lineage>
</organism>
<dbReference type="EMBL" id="CAJHUC010002006">
    <property type="protein sequence ID" value="CAD7702933.1"/>
    <property type="molecule type" value="Genomic_DNA"/>
</dbReference>
<name>A0A8S1J6X0_9CHLO</name>
<dbReference type="AlphaFoldDB" id="A0A8S1J6X0"/>
<dbReference type="Pfam" id="PF03665">
    <property type="entry name" value="UPF0172"/>
    <property type="match status" value="1"/>
</dbReference>
<dbReference type="OrthoDB" id="194468at2759"/>
<gene>
    <name evidence="1" type="ORF">OSTQU699_LOCUS8290</name>
</gene>
<dbReference type="GO" id="GO:0072546">
    <property type="term" value="C:EMC complex"/>
    <property type="evidence" value="ECO:0007669"/>
    <property type="project" value="InterPro"/>
</dbReference>
<dbReference type="PANTHER" id="PTHR12941:SF10">
    <property type="entry name" value="ER MEMBRANE PROTEIN COMPLEX SUBUNIT 8_9 HOMOLOG"/>
    <property type="match status" value="1"/>
</dbReference>
<dbReference type="InterPro" id="IPR005366">
    <property type="entry name" value="EMC8/9"/>
</dbReference>
<comment type="caution">
    <text evidence="1">The sequence shown here is derived from an EMBL/GenBank/DDBJ whole genome shotgun (WGS) entry which is preliminary data.</text>
</comment>
<accession>A0A8S1J6X0</accession>
<proteinExistence type="predicted"/>
<evidence type="ECO:0008006" key="3">
    <source>
        <dbReference type="Google" id="ProtNLM"/>
    </source>
</evidence>
<reference evidence="1" key="1">
    <citation type="submission" date="2020-12" db="EMBL/GenBank/DDBJ databases">
        <authorList>
            <person name="Iha C."/>
        </authorList>
    </citation>
    <scope>NUCLEOTIDE SEQUENCE</scope>
</reference>
<evidence type="ECO:0000313" key="2">
    <source>
        <dbReference type="Proteomes" id="UP000708148"/>
    </source>
</evidence>
<sequence>MGGGYKADTTPLLKALLHGAKFPSCSVNGVLLGFDGGDADGVHVVDAVPLFHTALPLAPHLEVALAMVDAYVKAQQGGLQIVGYYQADAAYGVTELGKTGKAIADRLHQQTKASCALLIDSKKLAAMVNEKEDLPFELVVRRPNGWQVAKVDKDGNGGLVCTGGSVRDLLLNYWNAQKHHKICDFDEHLDDITKDFLNPDLLA</sequence>
<dbReference type="CDD" id="cd08060">
    <property type="entry name" value="MPN_UPF0172"/>
    <property type="match status" value="1"/>
</dbReference>
<dbReference type="PANTHER" id="PTHR12941">
    <property type="entry name" value="ER MEMBRANE PROTEIN COMPLEX"/>
    <property type="match status" value="1"/>
</dbReference>
<keyword evidence="2" id="KW-1185">Reference proteome</keyword>